<dbReference type="OrthoDB" id="10072198at2759"/>
<dbReference type="PANTHER" id="PTHR46670">
    <property type="entry name" value="ENDO/EXONUCLEASE/PHOSPHATASE DOMAIN-CONTAINING PROTEIN"/>
    <property type="match status" value="1"/>
</dbReference>
<name>A0A8B6GX00_MYTGA</name>
<keyword evidence="2" id="KW-1185">Reference proteome</keyword>
<reference evidence="1" key="1">
    <citation type="submission" date="2018-11" db="EMBL/GenBank/DDBJ databases">
        <authorList>
            <person name="Alioto T."/>
            <person name="Alioto T."/>
        </authorList>
    </citation>
    <scope>NUCLEOTIDE SEQUENCE</scope>
</reference>
<comment type="caution">
    <text evidence="1">The sequence shown here is derived from an EMBL/GenBank/DDBJ whole genome shotgun (WGS) entry which is preliminary data.</text>
</comment>
<accession>A0A8B6GX00</accession>
<dbReference type="Proteomes" id="UP000596742">
    <property type="component" value="Unassembled WGS sequence"/>
</dbReference>
<organism evidence="1 2">
    <name type="scientific">Mytilus galloprovincialis</name>
    <name type="common">Mediterranean mussel</name>
    <dbReference type="NCBI Taxonomy" id="29158"/>
    <lineage>
        <taxon>Eukaryota</taxon>
        <taxon>Metazoa</taxon>
        <taxon>Spiralia</taxon>
        <taxon>Lophotrochozoa</taxon>
        <taxon>Mollusca</taxon>
        <taxon>Bivalvia</taxon>
        <taxon>Autobranchia</taxon>
        <taxon>Pteriomorphia</taxon>
        <taxon>Mytilida</taxon>
        <taxon>Mytiloidea</taxon>
        <taxon>Mytilidae</taxon>
        <taxon>Mytilinae</taxon>
        <taxon>Mytilus</taxon>
    </lineage>
</organism>
<evidence type="ECO:0000313" key="1">
    <source>
        <dbReference type="EMBL" id="VDI70250.1"/>
    </source>
</evidence>
<dbReference type="EMBL" id="UYJE01009123">
    <property type="protein sequence ID" value="VDI70250.1"/>
    <property type="molecule type" value="Genomic_DNA"/>
</dbReference>
<sequence length="330" mass="38279">MLEHVECNVVVLKNCFRLCVIYRPPPSRTNKLKNSTFFEEWSEFLDRLVVTPEEENSLILKTVPSVQYPSLCDRKGNPSGDHLALFSALEISKPPRERKEVTYRKLRNISTDDIIHDLVNSEIFQNQERPLEDLVNLYSTELSSILDKHAPLISKNLILRPNTEWYTDDLRVAKRNRRKAERRMRKTKLTIHRQMFRESCITTNQLLIKCKKDYFSSKVSEIGHDQKQLHRLTNDLMGNKREIFLPEHENDKLLADKFCEFFVGKISIIRDSLSTTNTSSSDSNPMRADIKFDGNQLTSLSSASNEEIRKIILVSPTKSCELDPLPTLQI</sequence>
<proteinExistence type="predicted"/>
<protein>
    <submittedName>
        <fullName evidence="1">Uncharacterized protein</fullName>
    </submittedName>
</protein>
<dbReference type="AlphaFoldDB" id="A0A8B6GX00"/>
<evidence type="ECO:0000313" key="2">
    <source>
        <dbReference type="Proteomes" id="UP000596742"/>
    </source>
</evidence>
<gene>
    <name evidence="1" type="ORF">MGAL_10B009372</name>
</gene>
<dbReference type="PANTHER" id="PTHR46670:SF3">
    <property type="entry name" value="ENDONUCLEASE_EXONUCLEASE_PHOSPHATASE DOMAIN-CONTAINING PROTEIN"/>
    <property type="match status" value="1"/>
</dbReference>